<keyword evidence="1" id="KW-1133">Transmembrane helix</keyword>
<feature type="transmembrane region" description="Helical" evidence="1">
    <location>
        <begin position="28"/>
        <end position="51"/>
    </location>
</feature>
<feature type="transmembrane region" description="Helical" evidence="1">
    <location>
        <begin position="97"/>
        <end position="117"/>
    </location>
</feature>
<dbReference type="AlphaFoldDB" id="E4YVW7"/>
<reference evidence="2" key="1">
    <citation type="journal article" date="2010" name="Science">
        <title>Plasticity of animal genome architecture unmasked by rapid evolution of a pelagic tunicate.</title>
        <authorList>
            <person name="Denoeud F."/>
            <person name="Henriet S."/>
            <person name="Mungpakdee S."/>
            <person name="Aury J.M."/>
            <person name="Da Silva C."/>
            <person name="Brinkmann H."/>
            <person name="Mikhaleva J."/>
            <person name="Olsen L.C."/>
            <person name="Jubin C."/>
            <person name="Canestro C."/>
            <person name="Bouquet J.M."/>
            <person name="Danks G."/>
            <person name="Poulain J."/>
            <person name="Campsteijn C."/>
            <person name="Adamski M."/>
            <person name="Cross I."/>
            <person name="Yadetie F."/>
            <person name="Muffato M."/>
            <person name="Louis A."/>
            <person name="Butcher S."/>
            <person name="Tsagkogeorga G."/>
            <person name="Konrad A."/>
            <person name="Singh S."/>
            <person name="Jensen M.F."/>
            <person name="Cong E.H."/>
            <person name="Eikeseth-Otteraa H."/>
            <person name="Noel B."/>
            <person name="Anthouard V."/>
            <person name="Porcel B.M."/>
            <person name="Kachouri-Lafond R."/>
            <person name="Nishino A."/>
            <person name="Ugolini M."/>
            <person name="Chourrout P."/>
            <person name="Nishida H."/>
            <person name="Aasland R."/>
            <person name="Huzurbazar S."/>
            <person name="Westhof E."/>
            <person name="Delsuc F."/>
            <person name="Lehrach H."/>
            <person name="Reinhardt R."/>
            <person name="Weissenbach J."/>
            <person name="Roy S.W."/>
            <person name="Artiguenave F."/>
            <person name="Postlethwait J.H."/>
            <person name="Manak J.R."/>
            <person name="Thompson E.M."/>
            <person name="Jaillon O."/>
            <person name="Du Pasquier L."/>
            <person name="Boudinot P."/>
            <person name="Liberles D.A."/>
            <person name="Volff J.N."/>
            <person name="Philippe H."/>
            <person name="Lenhard B."/>
            <person name="Roest Crollius H."/>
            <person name="Wincker P."/>
            <person name="Chourrout D."/>
        </authorList>
    </citation>
    <scope>NUCLEOTIDE SEQUENCE [LARGE SCALE GENOMIC DNA]</scope>
</reference>
<organism evidence="2">
    <name type="scientific">Oikopleura dioica</name>
    <name type="common">Tunicate</name>
    <dbReference type="NCBI Taxonomy" id="34765"/>
    <lineage>
        <taxon>Eukaryota</taxon>
        <taxon>Metazoa</taxon>
        <taxon>Chordata</taxon>
        <taxon>Tunicata</taxon>
        <taxon>Appendicularia</taxon>
        <taxon>Copelata</taxon>
        <taxon>Oikopleuridae</taxon>
        <taxon>Oikopleura</taxon>
    </lineage>
</organism>
<keyword evidence="1" id="KW-0812">Transmembrane</keyword>
<feature type="transmembrane region" description="Helical" evidence="1">
    <location>
        <begin position="160"/>
        <end position="180"/>
    </location>
</feature>
<dbReference type="EMBL" id="FN655588">
    <property type="protein sequence ID" value="CBY39602.1"/>
    <property type="molecule type" value="Genomic_DNA"/>
</dbReference>
<evidence type="ECO:0000256" key="1">
    <source>
        <dbReference type="SAM" id="Phobius"/>
    </source>
</evidence>
<name>E4YVW7_OIKDI</name>
<keyword evidence="1" id="KW-0472">Membrane</keyword>
<accession>E4YVW7</accession>
<feature type="non-terminal residue" evidence="2">
    <location>
        <position position="206"/>
    </location>
</feature>
<dbReference type="Proteomes" id="UP000011014">
    <property type="component" value="Unassembled WGS sequence"/>
</dbReference>
<gene>
    <name evidence="2" type="ORF">GSOID_T00020177001</name>
</gene>
<protein>
    <submittedName>
        <fullName evidence="2">Uncharacterized protein</fullName>
    </submittedName>
</protein>
<sequence length="206" mass="24199">MRPTWNSDIPQYWLDKGYTIEYLTNSYWWYNVATFLLIGMAVLNYIATWWIRKNLSFLQKIGEAPMSRLEKYAQACELGREPAMNFISSTLITQDRAFIVMRVVLALWSMTLTAVAWEGVRSLFYGFYYPIASILTVYVSRNRDLIVEGFGKKVQTINKLLSFLFNCQAPLRLFIALTWLTQWFGASRYRDMSRAHDLSKFVLFNK</sequence>
<evidence type="ECO:0000313" key="2">
    <source>
        <dbReference type="EMBL" id="CBY39602.1"/>
    </source>
</evidence>
<feature type="transmembrane region" description="Helical" evidence="1">
    <location>
        <begin position="123"/>
        <end position="139"/>
    </location>
</feature>
<proteinExistence type="predicted"/>